<name>A0A078B018_STYLE</name>
<keyword evidence="8 11" id="KW-0256">Endoplasmic reticulum</keyword>
<evidence type="ECO:0000256" key="4">
    <source>
        <dbReference type="ARBA" id="ARBA00022502"/>
    </source>
</evidence>
<evidence type="ECO:0000256" key="11">
    <source>
        <dbReference type="RuleBase" id="RU365064"/>
    </source>
</evidence>
<dbReference type="AlphaFoldDB" id="A0A078B018"/>
<evidence type="ECO:0000256" key="10">
    <source>
        <dbReference type="ARBA" id="ARBA00023136"/>
    </source>
</evidence>
<sequence>MIFIGVAEYMDRYSPNMKYTDTDYHVFSDAATAVYKGGSPFERHTYRYTPLVAYICLVNNYIHPICAKIIWCICDLLLGNYMLKTLDIINDKNKNQNFWLVAFFVLNPQTIALSTRGSNDNTISLFVYITFYYLLKKRYVMAGLFYGLSVHFKIYPIIYSIVFYFYIDCDVELLKQGKRWEAIKKNFFTKNRLIFTFVSAFTFISLVYYFYLLYGYEFLYEAYLYHFVRKDNRHNFSVYFYMIYQMYDEPSSSLLAILSFIPQWVLIIYAGLHFYFDIFLATFIQTYVFVIFNKVVTAQYFLWYTTLAILVLPSNDLLKKPIRLVFLLLIFYLAQAPVGIYSFKLEFLAENVFSEIQCSNYLWFAVSTFILCQFISNHRLSITKQLSDEDQAKIKIKEE</sequence>
<keyword evidence="9 11" id="KW-1133">Transmembrane helix</keyword>
<evidence type="ECO:0000256" key="8">
    <source>
        <dbReference type="ARBA" id="ARBA00022824"/>
    </source>
</evidence>
<feature type="transmembrane region" description="Helical" evidence="11">
    <location>
        <begin position="254"/>
        <end position="276"/>
    </location>
</feature>
<feature type="transmembrane region" description="Helical" evidence="11">
    <location>
        <begin position="144"/>
        <end position="167"/>
    </location>
</feature>
<dbReference type="GO" id="GO:0004376">
    <property type="term" value="F:GPI mannosyltransferase activity"/>
    <property type="evidence" value="ECO:0007669"/>
    <property type="project" value="InterPro"/>
</dbReference>
<comment type="subcellular location">
    <subcellularLocation>
        <location evidence="1 11">Endoplasmic reticulum membrane</location>
        <topology evidence="1 11">Multi-pass membrane protein</topology>
    </subcellularLocation>
</comment>
<evidence type="ECO:0000256" key="3">
    <source>
        <dbReference type="ARBA" id="ARBA00011071"/>
    </source>
</evidence>
<dbReference type="InParanoid" id="A0A078B018"/>
<protein>
    <recommendedName>
        <fullName evidence="11">GPI mannosyltransferase 1</fullName>
        <ecNumber evidence="11">2.4.1.-</ecNumber>
    </recommendedName>
    <alternativeName>
        <fullName evidence="11">GPI mannosyltransferase I</fullName>
    </alternativeName>
</protein>
<dbReference type="UniPathway" id="UPA00196"/>
<dbReference type="Pfam" id="PF05007">
    <property type="entry name" value="Mannosyl_trans"/>
    <property type="match status" value="1"/>
</dbReference>
<reference evidence="12 13" key="1">
    <citation type="submission" date="2014-06" db="EMBL/GenBank/DDBJ databases">
        <authorList>
            <person name="Swart Estienne"/>
        </authorList>
    </citation>
    <scope>NUCLEOTIDE SEQUENCE [LARGE SCALE GENOMIC DNA]</scope>
    <source>
        <strain evidence="12 13">130c</strain>
    </source>
</reference>
<evidence type="ECO:0000256" key="9">
    <source>
        <dbReference type="ARBA" id="ARBA00022989"/>
    </source>
</evidence>
<keyword evidence="4 11" id="KW-0337">GPI-anchor biosynthesis</keyword>
<evidence type="ECO:0000256" key="7">
    <source>
        <dbReference type="ARBA" id="ARBA00022692"/>
    </source>
</evidence>
<comment type="function">
    <text evidence="11">Catalytic subunit of the glycosylphosphatidylinositol-mannosyltransferase I complex which catalyzes the transfer of the first mannose, via an alpha-1,4 bond from a dolichol-phosphate-mannose (Dol-P-Man) to the glucosaminyl acyl phosphatidylinositol (GlcN-(acyl)PI) intermediate to generate alpha-D-Man-(1-&gt;4)-alpha-D-GlcN-(1-&gt;6)-(1-radyl,2-acyl-sn-glycero-3-phospho)-2-acyl-inositol and participates in the sixth step of the glycosylphosphatidylinositol-anchor biosynthesis.</text>
</comment>
<dbReference type="GO" id="GO:0051751">
    <property type="term" value="F:alpha-1,4-mannosyltransferase activity"/>
    <property type="evidence" value="ECO:0007669"/>
    <property type="project" value="InterPro"/>
</dbReference>
<keyword evidence="13" id="KW-1185">Reference proteome</keyword>
<feature type="transmembrane region" description="Helical" evidence="11">
    <location>
        <begin position="193"/>
        <end position="214"/>
    </location>
</feature>
<dbReference type="EMBL" id="CCKQ01015836">
    <property type="protein sequence ID" value="CDW87681.1"/>
    <property type="molecule type" value="Genomic_DNA"/>
</dbReference>
<comment type="pathway">
    <text evidence="2 11">Glycolipid biosynthesis; glycosylphosphatidylinositol-anchor biosynthesis.</text>
</comment>
<keyword evidence="6 11" id="KW-0808">Transferase</keyword>
<comment type="caution">
    <text evidence="11">Lacks conserved residue(s) required for the propagation of feature annotation.</text>
</comment>
<dbReference type="PANTHER" id="PTHR12886:SF0">
    <property type="entry name" value="GPI MANNOSYLTRANSFERASE 1"/>
    <property type="match status" value="1"/>
</dbReference>
<evidence type="ECO:0000313" key="12">
    <source>
        <dbReference type="EMBL" id="CDW87681.1"/>
    </source>
</evidence>
<dbReference type="OMA" id="MLWFIGQ"/>
<gene>
    <name evidence="12" type="primary">Contig14904.g15876</name>
    <name evidence="12" type="ORF">STYLEM_16793</name>
</gene>
<dbReference type="PANTHER" id="PTHR12886">
    <property type="entry name" value="PIG-M MANNOSYLTRANSFERASE"/>
    <property type="match status" value="1"/>
</dbReference>
<dbReference type="InterPro" id="IPR007704">
    <property type="entry name" value="PIG-M"/>
</dbReference>
<dbReference type="Proteomes" id="UP000039865">
    <property type="component" value="Unassembled WGS sequence"/>
</dbReference>
<feature type="transmembrane region" description="Helical" evidence="11">
    <location>
        <begin position="288"/>
        <end position="312"/>
    </location>
</feature>
<dbReference type="GO" id="GO:0006506">
    <property type="term" value="P:GPI anchor biosynthetic process"/>
    <property type="evidence" value="ECO:0007669"/>
    <property type="project" value="UniProtKB-UniPathway"/>
</dbReference>
<evidence type="ECO:0000313" key="13">
    <source>
        <dbReference type="Proteomes" id="UP000039865"/>
    </source>
</evidence>
<keyword evidence="10 11" id="KW-0472">Membrane</keyword>
<keyword evidence="5 11" id="KW-0328">Glycosyltransferase</keyword>
<dbReference type="GO" id="GO:0005789">
    <property type="term" value="C:endoplasmic reticulum membrane"/>
    <property type="evidence" value="ECO:0007669"/>
    <property type="project" value="UniProtKB-SubCell"/>
</dbReference>
<dbReference type="OrthoDB" id="1741594at2759"/>
<evidence type="ECO:0000256" key="1">
    <source>
        <dbReference type="ARBA" id="ARBA00004477"/>
    </source>
</evidence>
<dbReference type="GO" id="GO:1990529">
    <property type="term" value="C:glycosylphosphatidylinositol-mannosyltransferase I complex"/>
    <property type="evidence" value="ECO:0007669"/>
    <property type="project" value="TreeGrafter"/>
</dbReference>
<accession>A0A078B018</accession>
<evidence type="ECO:0000256" key="2">
    <source>
        <dbReference type="ARBA" id="ARBA00004687"/>
    </source>
</evidence>
<dbReference type="EC" id="2.4.1.-" evidence="11"/>
<proteinExistence type="inferred from homology"/>
<organism evidence="12 13">
    <name type="scientific">Stylonychia lemnae</name>
    <name type="common">Ciliate</name>
    <dbReference type="NCBI Taxonomy" id="5949"/>
    <lineage>
        <taxon>Eukaryota</taxon>
        <taxon>Sar</taxon>
        <taxon>Alveolata</taxon>
        <taxon>Ciliophora</taxon>
        <taxon>Intramacronucleata</taxon>
        <taxon>Spirotrichea</taxon>
        <taxon>Stichotrichia</taxon>
        <taxon>Sporadotrichida</taxon>
        <taxon>Oxytrichidae</taxon>
        <taxon>Stylonychinae</taxon>
        <taxon>Stylonychia</taxon>
    </lineage>
</organism>
<comment type="similarity">
    <text evidence="3 11">Belongs to the PIGM family.</text>
</comment>
<evidence type="ECO:0000256" key="6">
    <source>
        <dbReference type="ARBA" id="ARBA00022679"/>
    </source>
</evidence>
<evidence type="ECO:0000256" key="5">
    <source>
        <dbReference type="ARBA" id="ARBA00022676"/>
    </source>
</evidence>
<keyword evidence="7 11" id="KW-0812">Transmembrane</keyword>
<feature type="transmembrane region" description="Helical" evidence="11">
    <location>
        <begin position="324"/>
        <end position="341"/>
    </location>
</feature>
<dbReference type="FunCoup" id="A0A078B018">
    <property type="interactions" value="404"/>
</dbReference>